<accession>A0ABR6TP69</accession>
<keyword evidence="12 14" id="KW-0378">Hydrolase</keyword>
<evidence type="ECO:0000256" key="16">
    <source>
        <dbReference type="RuleBase" id="RU003515"/>
    </source>
</evidence>
<dbReference type="HAMAP" id="MF_00052_B">
    <property type="entry name" value="RNase_HII_B"/>
    <property type="match status" value="1"/>
</dbReference>
<evidence type="ECO:0000256" key="6">
    <source>
        <dbReference type="ARBA" id="ARBA00012180"/>
    </source>
</evidence>
<keyword evidence="13 14" id="KW-0464">Manganese</keyword>
<protein>
    <recommendedName>
        <fullName evidence="7 14">Ribonuclease HII</fullName>
        <shortName evidence="14">RNase HII</shortName>
        <ecNumber evidence="6 14">3.1.26.4</ecNumber>
    </recommendedName>
</protein>
<dbReference type="NCBIfam" id="NF000594">
    <property type="entry name" value="PRK00015.1-1"/>
    <property type="match status" value="1"/>
</dbReference>
<evidence type="ECO:0000256" key="5">
    <source>
        <dbReference type="ARBA" id="ARBA00007383"/>
    </source>
</evidence>
<dbReference type="InterPro" id="IPR001352">
    <property type="entry name" value="RNase_HII/HIII"/>
</dbReference>
<dbReference type="InterPro" id="IPR024567">
    <property type="entry name" value="RNase_HII/HIII_dom"/>
</dbReference>
<keyword evidence="9 14" id="KW-0540">Nuclease</keyword>
<dbReference type="PANTHER" id="PTHR10954">
    <property type="entry name" value="RIBONUCLEASE H2 SUBUNIT A"/>
    <property type="match status" value="1"/>
</dbReference>
<evidence type="ECO:0000256" key="12">
    <source>
        <dbReference type="ARBA" id="ARBA00022801"/>
    </source>
</evidence>
<feature type="binding site" evidence="14 15">
    <location>
        <position position="87"/>
    </location>
    <ligand>
        <name>a divalent metal cation</name>
        <dbReference type="ChEBI" id="CHEBI:60240"/>
    </ligand>
</feature>
<organism evidence="19 20">
    <name type="scientific">Peptostreptococcus canis</name>
    <dbReference type="NCBI Taxonomy" id="1159213"/>
    <lineage>
        <taxon>Bacteria</taxon>
        <taxon>Bacillati</taxon>
        <taxon>Bacillota</taxon>
        <taxon>Clostridia</taxon>
        <taxon>Peptostreptococcales</taxon>
        <taxon>Peptostreptococcaceae</taxon>
        <taxon>Peptostreptococcus</taxon>
    </lineage>
</organism>
<evidence type="ECO:0000256" key="17">
    <source>
        <dbReference type="SAM" id="Coils"/>
    </source>
</evidence>
<feature type="coiled-coil region" evidence="17">
    <location>
        <begin position="41"/>
        <end position="68"/>
    </location>
</feature>
<evidence type="ECO:0000256" key="15">
    <source>
        <dbReference type="PROSITE-ProRule" id="PRU01319"/>
    </source>
</evidence>
<evidence type="ECO:0000259" key="18">
    <source>
        <dbReference type="PROSITE" id="PS51975"/>
    </source>
</evidence>
<keyword evidence="8 14" id="KW-0963">Cytoplasm</keyword>
<feature type="binding site" evidence="14 15">
    <location>
        <position position="179"/>
    </location>
    <ligand>
        <name>a divalent metal cation</name>
        <dbReference type="ChEBI" id="CHEBI:60240"/>
    </ligand>
</feature>
<comment type="cofactor">
    <cofactor evidence="14 15">
        <name>Mn(2+)</name>
        <dbReference type="ChEBI" id="CHEBI:29035"/>
    </cofactor>
    <cofactor evidence="14 15">
        <name>Mg(2+)</name>
        <dbReference type="ChEBI" id="CHEBI:18420"/>
    </cofactor>
    <text evidence="14 15">Manganese or magnesium. Binds 1 divalent metal ion per monomer in the absence of substrate. May bind a second metal ion after substrate binding.</text>
</comment>
<evidence type="ECO:0000256" key="8">
    <source>
        <dbReference type="ARBA" id="ARBA00022490"/>
    </source>
</evidence>
<comment type="similarity">
    <text evidence="5 14 16">Belongs to the RNase HII family.</text>
</comment>
<keyword evidence="10 14" id="KW-0479">Metal-binding</keyword>
<comment type="catalytic activity">
    <reaction evidence="1 14 15 16">
        <text>Endonucleolytic cleavage to 5'-phosphomonoester.</text>
        <dbReference type="EC" id="3.1.26.4"/>
    </reaction>
</comment>
<evidence type="ECO:0000256" key="2">
    <source>
        <dbReference type="ARBA" id="ARBA00001946"/>
    </source>
</evidence>
<evidence type="ECO:0000256" key="9">
    <source>
        <dbReference type="ARBA" id="ARBA00022722"/>
    </source>
</evidence>
<evidence type="ECO:0000256" key="7">
    <source>
        <dbReference type="ARBA" id="ARBA00019179"/>
    </source>
</evidence>
<evidence type="ECO:0000256" key="13">
    <source>
        <dbReference type="ARBA" id="ARBA00023211"/>
    </source>
</evidence>
<dbReference type="Pfam" id="PF01351">
    <property type="entry name" value="RNase_HII"/>
    <property type="match status" value="1"/>
</dbReference>
<dbReference type="SUPFAM" id="SSF53098">
    <property type="entry name" value="Ribonuclease H-like"/>
    <property type="match status" value="1"/>
</dbReference>
<dbReference type="InterPro" id="IPR036397">
    <property type="entry name" value="RNaseH_sf"/>
</dbReference>
<evidence type="ECO:0000313" key="19">
    <source>
        <dbReference type="EMBL" id="MBC2576776.1"/>
    </source>
</evidence>
<dbReference type="PANTHER" id="PTHR10954:SF18">
    <property type="entry name" value="RIBONUCLEASE HII"/>
    <property type="match status" value="1"/>
</dbReference>
<keyword evidence="11 14" id="KW-0255">Endonuclease</keyword>
<comment type="caution">
    <text evidence="19">The sequence shown here is derived from an EMBL/GenBank/DDBJ whole genome shotgun (WGS) entry which is preliminary data.</text>
</comment>
<dbReference type="Proteomes" id="UP000713904">
    <property type="component" value="Unassembled WGS sequence"/>
</dbReference>
<keyword evidence="20" id="KW-1185">Reference proteome</keyword>
<dbReference type="PROSITE" id="PS51975">
    <property type="entry name" value="RNASE_H_2"/>
    <property type="match status" value="1"/>
</dbReference>
<proteinExistence type="inferred from homology"/>
<name>A0ABR6TP69_9FIRM</name>
<evidence type="ECO:0000313" key="20">
    <source>
        <dbReference type="Proteomes" id="UP000713904"/>
    </source>
</evidence>
<dbReference type="Gene3D" id="3.30.420.10">
    <property type="entry name" value="Ribonuclease H-like superfamily/Ribonuclease H"/>
    <property type="match status" value="1"/>
</dbReference>
<evidence type="ECO:0000256" key="14">
    <source>
        <dbReference type="HAMAP-Rule" id="MF_00052"/>
    </source>
</evidence>
<dbReference type="EC" id="3.1.26.4" evidence="6 14"/>
<comment type="cofactor">
    <cofactor evidence="2">
        <name>Mg(2+)</name>
        <dbReference type="ChEBI" id="CHEBI:18420"/>
    </cofactor>
</comment>
<gene>
    <name evidence="14" type="primary">rnhB</name>
    <name evidence="19" type="ORF">HLB29_08845</name>
</gene>
<comment type="subcellular location">
    <subcellularLocation>
        <location evidence="4 14">Cytoplasm</location>
    </subcellularLocation>
</comment>
<dbReference type="GO" id="GO:0004523">
    <property type="term" value="F:RNA-DNA hybrid ribonuclease activity"/>
    <property type="evidence" value="ECO:0007669"/>
    <property type="project" value="UniProtKB-EC"/>
</dbReference>
<evidence type="ECO:0000256" key="4">
    <source>
        <dbReference type="ARBA" id="ARBA00004496"/>
    </source>
</evidence>
<dbReference type="EMBL" id="JABGBW010000013">
    <property type="protein sequence ID" value="MBC2576776.1"/>
    <property type="molecule type" value="Genomic_DNA"/>
</dbReference>
<sequence length="263" mass="30145">MNQYNVDNINKLKTKDIKTISEKINIVEYREFIDIFKLDNRKSIQDICNKLEKKLEKQSLEFKRLEKINFYENQARNEGYIYIGGVDEAGRGPLAGPVVAAVVLFERDTKIEGINDSKKLSEAKREELFSIIKEKAIDYGIGIADNLEIDRYNILNATYIAMKRAISELKLKPDCLLNDAVIIPELHCKQIPIIKGDSKSISIAAASILAKVTRDRMMYEYDKKFPGYGFSSNKGYGTAEHYKGIEKYGKTKIHRESFLKNIK</sequence>
<evidence type="ECO:0000256" key="1">
    <source>
        <dbReference type="ARBA" id="ARBA00000077"/>
    </source>
</evidence>
<feature type="domain" description="RNase H type-2" evidence="18">
    <location>
        <begin position="81"/>
        <end position="263"/>
    </location>
</feature>
<keyword evidence="17" id="KW-0175">Coiled coil</keyword>
<dbReference type="InterPro" id="IPR012337">
    <property type="entry name" value="RNaseH-like_sf"/>
</dbReference>
<evidence type="ECO:0000256" key="10">
    <source>
        <dbReference type="ARBA" id="ARBA00022723"/>
    </source>
</evidence>
<dbReference type="CDD" id="cd07182">
    <property type="entry name" value="RNase_HII_bacteria_HII_like"/>
    <property type="match status" value="1"/>
</dbReference>
<evidence type="ECO:0000256" key="3">
    <source>
        <dbReference type="ARBA" id="ARBA00004065"/>
    </source>
</evidence>
<evidence type="ECO:0000256" key="11">
    <source>
        <dbReference type="ARBA" id="ARBA00022759"/>
    </source>
</evidence>
<reference evidence="19 20" key="1">
    <citation type="submission" date="2020-05" db="EMBL/GenBank/DDBJ databases">
        <title>Draft genome of xy-202 and genomic insight in genome of the genus Peptostreptococcus.</title>
        <authorList>
            <person name="Zhang Z."/>
        </authorList>
    </citation>
    <scope>NUCLEOTIDE SEQUENCE [LARGE SCALE GENOMIC DNA]</scope>
    <source>
        <strain evidence="19 20">DSM 27025</strain>
    </source>
</reference>
<feature type="binding site" evidence="14 15">
    <location>
        <position position="88"/>
    </location>
    <ligand>
        <name>a divalent metal cation</name>
        <dbReference type="ChEBI" id="CHEBI:60240"/>
    </ligand>
</feature>
<dbReference type="InterPro" id="IPR022898">
    <property type="entry name" value="RNase_HII"/>
</dbReference>
<comment type="function">
    <text evidence="3 14 16">Endonuclease that specifically degrades the RNA of RNA-DNA hybrids.</text>
</comment>
<dbReference type="NCBIfam" id="NF000595">
    <property type="entry name" value="PRK00015.1-3"/>
    <property type="match status" value="1"/>
</dbReference>